<dbReference type="OrthoDB" id="1929779at2759"/>
<name>A0A7I8KFB1_SPIIN</name>
<feature type="compositionally biased region" description="Low complexity" evidence="1">
    <location>
        <begin position="273"/>
        <end position="286"/>
    </location>
</feature>
<feature type="compositionally biased region" description="Polar residues" evidence="1">
    <location>
        <begin position="120"/>
        <end position="137"/>
    </location>
</feature>
<dbReference type="Proteomes" id="UP000663760">
    <property type="component" value="Chromosome 5"/>
</dbReference>
<organism evidence="2 3">
    <name type="scientific">Spirodela intermedia</name>
    <name type="common">Intermediate duckweed</name>
    <dbReference type="NCBI Taxonomy" id="51605"/>
    <lineage>
        <taxon>Eukaryota</taxon>
        <taxon>Viridiplantae</taxon>
        <taxon>Streptophyta</taxon>
        <taxon>Embryophyta</taxon>
        <taxon>Tracheophyta</taxon>
        <taxon>Spermatophyta</taxon>
        <taxon>Magnoliopsida</taxon>
        <taxon>Liliopsida</taxon>
        <taxon>Araceae</taxon>
        <taxon>Lemnoideae</taxon>
        <taxon>Spirodela</taxon>
    </lineage>
</organism>
<accession>A0A7I8KFB1</accession>
<dbReference type="GO" id="GO:0055028">
    <property type="term" value="C:cortical microtubule"/>
    <property type="evidence" value="ECO:0007669"/>
    <property type="project" value="TreeGrafter"/>
</dbReference>
<dbReference type="GO" id="GO:0043622">
    <property type="term" value="P:cortical microtubule organization"/>
    <property type="evidence" value="ECO:0007669"/>
    <property type="project" value="TreeGrafter"/>
</dbReference>
<evidence type="ECO:0000313" key="3">
    <source>
        <dbReference type="Proteomes" id="UP000663760"/>
    </source>
</evidence>
<gene>
    <name evidence="2" type="ORF">SI8410_05007054</name>
</gene>
<feature type="region of interest" description="Disordered" evidence="1">
    <location>
        <begin position="980"/>
        <end position="1073"/>
    </location>
</feature>
<feature type="compositionally biased region" description="Basic residues" evidence="1">
    <location>
        <begin position="1009"/>
        <end position="1020"/>
    </location>
</feature>
<evidence type="ECO:0000256" key="1">
    <source>
        <dbReference type="SAM" id="MobiDB-lite"/>
    </source>
</evidence>
<feature type="region of interest" description="Disordered" evidence="1">
    <location>
        <begin position="405"/>
        <end position="433"/>
    </location>
</feature>
<feature type="compositionally biased region" description="Basic and acidic residues" evidence="1">
    <location>
        <begin position="1049"/>
        <end position="1064"/>
    </location>
</feature>
<dbReference type="AlphaFoldDB" id="A0A7I8KFB1"/>
<evidence type="ECO:0000313" key="2">
    <source>
        <dbReference type="EMBL" id="CAA7396391.1"/>
    </source>
</evidence>
<dbReference type="EMBL" id="LR746268">
    <property type="protein sequence ID" value="CAA7396391.1"/>
    <property type="molecule type" value="Genomic_DNA"/>
</dbReference>
<feature type="compositionally biased region" description="Polar residues" evidence="1">
    <location>
        <begin position="743"/>
        <end position="752"/>
    </location>
</feature>
<feature type="compositionally biased region" description="Polar residues" evidence="1">
    <location>
        <begin position="16"/>
        <end position="25"/>
    </location>
</feature>
<reference evidence="2" key="1">
    <citation type="submission" date="2020-02" db="EMBL/GenBank/DDBJ databases">
        <authorList>
            <person name="Scholz U."/>
            <person name="Mascher M."/>
            <person name="Fiebig A."/>
        </authorList>
    </citation>
    <scope>NUCLEOTIDE SEQUENCE</scope>
</reference>
<feature type="compositionally biased region" description="Low complexity" evidence="1">
    <location>
        <begin position="191"/>
        <end position="203"/>
    </location>
</feature>
<feature type="compositionally biased region" description="Low complexity" evidence="1">
    <location>
        <begin position="235"/>
        <end position="254"/>
    </location>
</feature>
<feature type="region of interest" description="Disordered" evidence="1">
    <location>
        <begin position="98"/>
        <end position="338"/>
    </location>
</feature>
<feature type="compositionally biased region" description="Basic and acidic residues" evidence="1">
    <location>
        <begin position="980"/>
        <end position="992"/>
    </location>
</feature>
<proteinExistence type="predicted"/>
<feature type="region of interest" description="Disordered" evidence="1">
    <location>
        <begin position="1"/>
        <end position="26"/>
    </location>
</feature>
<feature type="compositionally biased region" description="Low complexity" evidence="1">
    <location>
        <begin position="145"/>
        <end position="159"/>
    </location>
</feature>
<dbReference type="PANTHER" id="PTHR31949">
    <property type="entry name" value="GASTRIC MUCIN-LIKE PROTEIN"/>
    <property type="match status" value="1"/>
</dbReference>
<dbReference type="PANTHER" id="PTHR31949:SF3">
    <property type="entry name" value="RUN_FYVE DOMAIN PROTEIN"/>
    <property type="match status" value="1"/>
</dbReference>
<feature type="region of interest" description="Disordered" evidence="1">
    <location>
        <begin position="733"/>
        <end position="752"/>
    </location>
</feature>
<keyword evidence="3" id="KW-1185">Reference proteome</keyword>
<sequence>MPPSPSMSSSRRELMTGNSSTSTRSLVKAKEDDLALFKDMQLRERDEFLLCSSDDFEDSLSKLKYFPDFKLNNPDQGESNDLLNAECEKNDYEWLLTPPETPLFPSLDDDEPKVAGLVPVSSSQTQPISITKSSTTESRGRKSRSSVSPRGRSPSARSAIGLPVSGRHSSPPSKLVVPTPRFSTPTVKRMSSISSGSGSISSSTRKGASPVKASRGSSASPKLRGWQPNAPGFCSESSSSLRSSLPDRPASRARGLSPTQKNRVDQPLRNARHSMSPTASTSVSSSHSHDQDSFSNHSKGSIGSSGDDNEDSLRSVNGGATDSLMLRKNGRFSNGGSMVQSNKLSRAVSASYAPKSSFDTALRQMDHHKTSEGILKTVLSSVPARSFSVGKASYMDHPMFSMNASTNTSSDGGSVLDASAAPEAEGGEHGQNDMAGRAEKMLDIHGQEGIFTFDKMDGVAAVEDELYTEKPQHIHGDFGGSMERTIGAEELEQLMSGVPVLSDVCSIPLEPILSVCKEKSQKLETADEDVDVCQLSEERDLPTSCVAHVAGLSEKTPSGSDIQPIHLNIAVVVNESCEKSHPEINIPEATEDINGQISICKSPSSLEKDRDSSPEISSTALTANEREQIFSFAEFECGPEIFSAYSRAGGRLQRFHSFSSYQNIRIGGPEGAGTPVFLLKRSNSDKGPAAQDRPLIADRTLCGEPSSSAFLLSSPRQEDGFLKSHFSCSEDETKGADVDLSAGPQSTLMSPSAAQDGPLIADSTLCGEPSSSAFHLSSPRQEDGFLKSHFSCSEDETKGADVDLSAGPQSTLMSASAAQDGPLVADSTLCGEPSSSAFHLSSPRQEEGFVKSHFSCSENETKRADIDLIAGPQSTLMPLSAAQDGPLIADSTLCGEPSSSAFHLSSPRQEEGFVKSHFSCSEDETKRADIDLIAGETGVMVEAPVGNKTRCLTLEEATDTILFCSSIVQDLAFQSAAIGMEKEHSSPQEDYRPTVASPEKPASDERSPRRSTTKSTKARRKISEMDAKIMAAEPGSNGKIHKFSPSKAEPPDKVGHAKPLKQDSSKMCSCTVM</sequence>
<protein>
    <submittedName>
        <fullName evidence="2">Uncharacterized protein</fullName>
    </submittedName>
</protein>